<dbReference type="InterPro" id="IPR004839">
    <property type="entry name" value="Aminotransferase_I/II_large"/>
</dbReference>
<evidence type="ECO:0000313" key="4">
    <source>
        <dbReference type="Proteomes" id="UP000284731"/>
    </source>
</evidence>
<dbReference type="GO" id="GO:0016779">
    <property type="term" value="F:nucleotidyltransferase activity"/>
    <property type="evidence" value="ECO:0007669"/>
    <property type="project" value="UniProtKB-ARBA"/>
</dbReference>
<dbReference type="InterPro" id="IPR025877">
    <property type="entry name" value="MobA-like_NTP_Trfase"/>
</dbReference>
<dbReference type="SUPFAM" id="SSF53383">
    <property type="entry name" value="PLP-dependent transferases"/>
    <property type="match status" value="1"/>
</dbReference>
<keyword evidence="3" id="KW-0032">Aminotransferase</keyword>
<dbReference type="InterPro" id="IPR015422">
    <property type="entry name" value="PyrdxlP-dep_Trfase_small"/>
</dbReference>
<dbReference type="CDD" id="cd02523">
    <property type="entry name" value="PC_cytidylyltransferase"/>
    <property type="match status" value="1"/>
</dbReference>
<dbReference type="InterPro" id="IPR029044">
    <property type="entry name" value="Nucleotide-diphossugar_trans"/>
</dbReference>
<dbReference type="Pfam" id="PF12804">
    <property type="entry name" value="NTP_transf_3"/>
    <property type="match status" value="1"/>
</dbReference>
<sequence>MQGLILAAGMGSRLKKLTENNTKSMVEVNGISLIERMLRILDSKKLSRIIVVTGYKSDFFIRYINGLNLSTEIVFINNDIYDKTNNIYSMYLAKDEMVKEDTITLESDLIFNDEMIDTILNDTRDNLALVAKYEPWMDGTCLKINEKEEILDFVSGKEFNFYDADQYYKTINIYKFSKDFSANIYFPFLEAFMSANGKNDYYEAVLKIIIGLGKNHIQAKCIGDSVKWYEIDDEQDLDIASSIFSEGEKKLGKIQERYGGYWRYPKLLDFCYLVNPYFPPKKMIDEFQYSFKTLLEQYPSGLKVNSSLCAKIFGVSVDKIVVGNGAAELIKSVMGTLQGNVGFIRPTFEEYPNRYDKLNEVIYIPNNDNFSYDANDLIQFYSDKGIKTLVLINPDNPTGNYIKKAGVLELLNWCKENDITFILDESFVDFAEEENSSFINEEYLNLYDKFIVVKSISKSYGVPGVRLGVLCTSNTNLINHIKKDVSIWNINSFGEFYLQIYEKYKKDYAVALKNIKHARNNFIAKLQEVKEFRVIPSEANYVTIEVLEGTSKDLCISMLEKNIFIKDLTPKINWLNKQFIRVAIRDEVDNDLFVKVIKSYYKT</sequence>
<name>A0A412PIF6_9FIRM</name>
<feature type="domain" description="Aminotransferase class I/classII large" evidence="1">
    <location>
        <begin position="302"/>
        <end position="595"/>
    </location>
</feature>
<dbReference type="EMBL" id="QRWX01000001">
    <property type="protein sequence ID" value="RGT57939.1"/>
    <property type="molecule type" value="Genomic_DNA"/>
</dbReference>
<dbReference type="CDD" id="cd00609">
    <property type="entry name" value="AAT_like"/>
    <property type="match status" value="1"/>
</dbReference>
<dbReference type="SUPFAM" id="SSF53448">
    <property type="entry name" value="Nucleotide-diphospho-sugar transferases"/>
    <property type="match status" value="1"/>
</dbReference>
<dbReference type="Gene3D" id="3.90.550.10">
    <property type="entry name" value="Spore Coat Polysaccharide Biosynthesis Protein SpsA, Chain A"/>
    <property type="match status" value="1"/>
</dbReference>
<feature type="domain" description="MobA-like NTP transferase" evidence="2">
    <location>
        <begin position="3"/>
        <end position="132"/>
    </location>
</feature>
<dbReference type="InterPro" id="IPR015421">
    <property type="entry name" value="PyrdxlP-dep_Trfase_major"/>
</dbReference>
<dbReference type="InterPro" id="IPR015424">
    <property type="entry name" value="PyrdxlP-dep_Trfase"/>
</dbReference>
<dbReference type="Proteomes" id="UP000284731">
    <property type="component" value="Unassembled WGS sequence"/>
</dbReference>
<dbReference type="Pfam" id="PF00155">
    <property type="entry name" value="Aminotran_1_2"/>
    <property type="match status" value="1"/>
</dbReference>
<gene>
    <name evidence="3" type="ORF">DWX20_02490</name>
</gene>
<protein>
    <submittedName>
        <fullName evidence="3">Aminotransferase class I/II-fold pyridoxal phosphate-dependent enzyme</fullName>
    </submittedName>
</protein>
<dbReference type="Gene3D" id="3.40.640.10">
    <property type="entry name" value="Type I PLP-dependent aspartate aminotransferase-like (Major domain)"/>
    <property type="match status" value="1"/>
</dbReference>
<reference evidence="3 4" key="1">
    <citation type="submission" date="2018-08" db="EMBL/GenBank/DDBJ databases">
        <title>A genome reference for cultivated species of the human gut microbiota.</title>
        <authorList>
            <person name="Zou Y."/>
            <person name="Xue W."/>
            <person name="Luo G."/>
        </authorList>
    </citation>
    <scope>NUCLEOTIDE SEQUENCE [LARGE SCALE GENOMIC DNA]</scope>
    <source>
        <strain evidence="3 4">AF18-46</strain>
    </source>
</reference>
<proteinExistence type="predicted"/>
<keyword evidence="3" id="KW-0808">Transferase</keyword>
<dbReference type="RefSeq" id="WP_118764354.1">
    <property type="nucleotide sequence ID" value="NZ_CABJCF010000001.1"/>
</dbReference>
<evidence type="ECO:0000259" key="2">
    <source>
        <dbReference type="Pfam" id="PF12804"/>
    </source>
</evidence>
<organism evidence="3 4">
    <name type="scientific">Solobacterium moorei</name>
    <dbReference type="NCBI Taxonomy" id="102148"/>
    <lineage>
        <taxon>Bacteria</taxon>
        <taxon>Bacillati</taxon>
        <taxon>Bacillota</taxon>
        <taxon>Erysipelotrichia</taxon>
        <taxon>Erysipelotrichales</taxon>
        <taxon>Erysipelotrichaceae</taxon>
        <taxon>Solobacterium</taxon>
    </lineage>
</organism>
<dbReference type="Gene3D" id="3.90.1150.10">
    <property type="entry name" value="Aspartate Aminotransferase, domain 1"/>
    <property type="match status" value="1"/>
</dbReference>
<accession>A0A412PIF6</accession>
<comment type="caution">
    <text evidence="3">The sequence shown here is derived from an EMBL/GenBank/DDBJ whole genome shotgun (WGS) entry which is preliminary data.</text>
</comment>
<evidence type="ECO:0000259" key="1">
    <source>
        <dbReference type="Pfam" id="PF00155"/>
    </source>
</evidence>
<dbReference type="PANTHER" id="PTHR42885">
    <property type="entry name" value="HISTIDINOL-PHOSPHATE AMINOTRANSFERASE-RELATED"/>
    <property type="match status" value="1"/>
</dbReference>
<evidence type="ECO:0000313" key="3">
    <source>
        <dbReference type="EMBL" id="RGT57939.1"/>
    </source>
</evidence>
<dbReference type="GO" id="GO:0030170">
    <property type="term" value="F:pyridoxal phosphate binding"/>
    <property type="evidence" value="ECO:0007669"/>
    <property type="project" value="InterPro"/>
</dbReference>
<dbReference type="AlphaFoldDB" id="A0A412PIF6"/>
<dbReference type="GO" id="GO:0008483">
    <property type="term" value="F:transaminase activity"/>
    <property type="evidence" value="ECO:0007669"/>
    <property type="project" value="UniProtKB-KW"/>
</dbReference>